<evidence type="ECO:0000313" key="1">
    <source>
        <dbReference type="EMBL" id="KRP59070.1"/>
    </source>
</evidence>
<proteinExistence type="predicted"/>
<keyword evidence="4" id="KW-1185">Reference proteome</keyword>
<dbReference type="AlphaFoldDB" id="A0A0R2ZPJ8"/>
<organism evidence="1 3">
    <name type="scientific">Pseudomonas trivialis</name>
    <dbReference type="NCBI Taxonomy" id="200450"/>
    <lineage>
        <taxon>Bacteria</taxon>
        <taxon>Pseudomonadati</taxon>
        <taxon>Pseudomonadota</taxon>
        <taxon>Gammaproteobacteria</taxon>
        <taxon>Pseudomonadales</taxon>
        <taxon>Pseudomonadaceae</taxon>
        <taxon>Pseudomonas</taxon>
    </lineage>
</organism>
<sequence length="82" mass="8595">MSNEYQVRPVTRYVVTRYEATSNQDGSQAGAASSVIGEFANGHIADDVADGMVAKDIAAGIKSQRSRHGLTLGEVISGQRAG</sequence>
<reference evidence="1 3" key="1">
    <citation type="submission" date="2015-02" db="EMBL/GenBank/DDBJ databases">
        <title>Two Pseudomonas sp. nov. isolated from raw milk.</title>
        <authorList>
            <person name="Wenning M."/>
            <person name="von Neubeck M."/>
            <person name="Huptas C."/>
            <person name="Scherer S."/>
        </authorList>
    </citation>
    <scope>NUCLEOTIDE SEQUENCE [LARGE SCALE GENOMIC DNA]</scope>
    <source>
        <strain evidence="1 3">DSM 14937</strain>
    </source>
</reference>
<reference evidence="2 4" key="2">
    <citation type="submission" date="2016-10" db="EMBL/GenBank/DDBJ databases">
        <authorList>
            <person name="Varghese N."/>
            <person name="Submissions S."/>
        </authorList>
    </citation>
    <scope>NUCLEOTIDE SEQUENCE [LARGE SCALE GENOMIC DNA]</scope>
    <source>
        <strain evidence="2 4">BS3111</strain>
    </source>
</reference>
<evidence type="ECO:0000313" key="2">
    <source>
        <dbReference type="EMBL" id="SDS70055.1"/>
    </source>
</evidence>
<evidence type="ECO:0000313" key="4">
    <source>
        <dbReference type="Proteomes" id="UP000183126"/>
    </source>
</evidence>
<dbReference type="EMBL" id="JYLK01000011">
    <property type="protein sequence ID" value="KRP59070.1"/>
    <property type="molecule type" value="Genomic_DNA"/>
</dbReference>
<accession>A0A0R2ZPJ8</accession>
<dbReference type="Proteomes" id="UP000183126">
    <property type="component" value="Chromosome I"/>
</dbReference>
<dbReference type="OrthoDB" id="7021242at2"/>
<gene>
    <name evidence="2" type="ORF">SAMN04490205_3339</name>
    <name evidence="1" type="ORF">TU79_16710</name>
</gene>
<dbReference type="EMBL" id="LT629760">
    <property type="protein sequence ID" value="SDS70055.1"/>
    <property type="molecule type" value="Genomic_DNA"/>
</dbReference>
<protein>
    <submittedName>
        <fullName evidence="1">Uncharacterized protein</fullName>
    </submittedName>
</protein>
<dbReference type="PATRIC" id="fig|200450.4.peg.258"/>
<dbReference type="Proteomes" id="UP000052019">
    <property type="component" value="Unassembled WGS sequence"/>
</dbReference>
<name>A0A0R2ZPJ8_9PSED</name>
<dbReference type="RefSeq" id="WP_057008999.1">
    <property type="nucleotide sequence ID" value="NZ_JYLK01000011.1"/>
</dbReference>
<evidence type="ECO:0000313" key="3">
    <source>
        <dbReference type="Proteomes" id="UP000052019"/>
    </source>
</evidence>